<dbReference type="GO" id="GO:0009098">
    <property type="term" value="P:L-leucine biosynthetic process"/>
    <property type="evidence" value="ECO:0007669"/>
    <property type="project" value="UniProtKB-UniPathway"/>
</dbReference>
<dbReference type="InterPro" id="IPR033940">
    <property type="entry name" value="IPMI_Swivel"/>
</dbReference>
<dbReference type="NCBIfam" id="TIGR00170">
    <property type="entry name" value="leuC"/>
    <property type="match status" value="1"/>
</dbReference>
<protein>
    <recommendedName>
        <fullName evidence="7 18">3-isopropylmalate dehydratase</fullName>
        <ecNumber evidence="6 18">4.2.1.33</ecNumber>
    </recommendedName>
    <alternativeName>
        <fullName evidence="16 18">Alpha-IPM isomerase</fullName>
    </alternativeName>
    <alternativeName>
        <fullName evidence="17 18">Isopropylmalate isomerase</fullName>
    </alternativeName>
</protein>
<dbReference type="Gene3D" id="3.20.19.10">
    <property type="entry name" value="Aconitase, domain 4"/>
    <property type="match status" value="1"/>
</dbReference>
<gene>
    <name evidence="22" type="ORF">EWM64_g3733</name>
</gene>
<evidence type="ECO:0000256" key="3">
    <source>
        <dbReference type="ARBA" id="ARBA00002695"/>
    </source>
</evidence>
<dbReference type="InterPro" id="IPR018136">
    <property type="entry name" value="Aconitase_4Fe-4S_BS"/>
</dbReference>
<dbReference type="NCBIfam" id="NF002458">
    <property type="entry name" value="PRK01641.1"/>
    <property type="match status" value="1"/>
</dbReference>
<dbReference type="PROSITE" id="PS00450">
    <property type="entry name" value="ACONITASE_1"/>
    <property type="match status" value="1"/>
</dbReference>
<comment type="cofactor">
    <cofactor evidence="2">
        <name>[4Fe-4S] cluster</name>
        <dbReference type="ChEBI" id="CHEBI:49883"/>
    </cofactor>
</comment>
<sequence>MPAPVAKPRTLYDKIWDDHVIDVSDDGLALIYIDRHLVHEVTSPQAFEGLRNAKRPVRRPDCTLATVDHNIPTVSRKNFTTVKAFIDEPDSRAQCQALEENVKEFGVTYFGMTDRRQGIVHVIGPEEGFTLPGITCVCGDSHTSTHGAFGSLAFGIGTSEVEHVLATQTLLQKKGKNMRITVDGELHEGVNSKDVILHIIGVIGTAGGTGAVIEYAGSVFRGFSMEARMSVCNMSIEAGARAGMVAPDDVTFNYLRNRPLAPKGEGWDRAVEYWHSLRSDEGAYFDIEVIIRAEDIIPTVTWGTSPQDVVPITGSVPDPATVSDPTKRASIERSLKYMGLTPNTPMKEVTVDKIFIGSCTNSRIEDLRSAAKIVLAAGPDAKVAPNVQAMIVPGSGLIKQHAEAEGLDVIFKRAGFDWREAGCSMCLGMNPDQLSPGERCASTSNRNFEGRQGAGGRTHLVSPAMAAAAAMTGKLTDVRKFLSKEAPASGKFKVASEFDFLNDPVLPSPAPEKPEPSSAKDLPPAETLSSVPKFTIVKGITAPLHIENVDTDMIIPKQFLKTLKRTGLANALFYTLRKDPRTGADTDFILNRAPYDKAKILVCTGKNFGCGSSREHAPWSLNDFGIRCIIAPSFADIFRNNTMQNGMLPVQLTEEECQALAEDAEAGLELEVDLEKQEVRRPNGKAPFSFTTDPFRRHCLLNGLDDIALTLQKDAKIGTFEERRSEAWPWLDGFGYQGRKIPVTPVRKTKKMECNLPSSSHDAIRMGDWEHSMLAYVGPRTPHAHKMADDMKANHSVSHGRVTGTAGNA</sequence>
<dbReference type="InterPro" id="IPR015931">
    <property type="entry name" value="Acnase/IPM_dHydase_lsu_aba_1/3"/>
</dbReference>
<dbReference type="GO" id="GO:0046872">
    <property type="term" value="F:metal ion binding"/>
    <property type="evidence" value="ECO:0007669"/>
    <property type="project" value="UniProtKB-KW"/>
</dbReference>
<feature type="domain" description="Aconitase/3-isopropylmalate dehydratase large subunit alpha/beta/alpha" evidence="20">
    <location>
        <begin position="13"/>
        <end position="473"/>
    </location>
</feature>
<name>A0A4Y9ZZH8_9AGAM</name>
<dbReference type="GO" id="GO:0009316">
    <property type="term" value="C:3-isopropylmalate dehydratase complex"/>
    <property type="evidence" value="ECO:0007669"/>
    <property type="project" value="InterPro"/>
</dbReference>
<organism evidence="22 23">
    <name type="scientific">Hericium alpestre</name>
    <dbReference type="NCBI Taxonomy" id="135208"/>
    <lineage>
        <taxon>Eukaryota</taxon>
        <taxon>Fungi</taxon>
        <taxon>Dikarya</taxon>
        <taxon>Basidiomycota</taxon>
        <taxon>Agaricomycotina</taxon>
        <taxon>Agaricomycetes</taxon>
        <taxon>Russulales</taxon>
        <taxon>Hericiaceae</taxon>
        <taxon>Hericium</taxon>
    </lineage>
</organism>
<evidence type="ECO:0000256" key="8">
    <source>
        <dbReference type="ARBA" id="ARBA00022430"/>
    </source>
</evidence>
<evidence type="ECO:0000256" key="1">
    <source>
        <dbReference type="ARBA" id="ARBA00000491"/>
    </source>
</evidence>
<dbReference type="InterPro" id="IPR004431">
    <property type="entry name" value="3-IsopropMal_deHydase_ssu"/>
</dbReference>
<dbReference type="CDD" id="cd01583">
    <property type="entry name" value="IPMI"/>
    <property type="match status" value="1"/>
</dbReference>
<feature type="domain" description="Aconitase A/isopropylmalate dehydratase small subunit swivel" evidence="21">
    <location>
        <begin position="532"/>
        <end position="654"/>
    </location>
</feature>
<dbReference type="GO" id="GO:0003861">
    <property type="term" value="F:3-isopropylmalate dehydratase activity"/>
    <property type="evidence" value="ECO:0007669"/>
    <property type="project" value="UniProtKB-EC"/>
</dbReference>
<dbReference type="InterPro" id="IPR033941">
    <property type="entry name" value="IPMI_cat"/>
</dbReference>
<dbReference type="FunFam" id="3.30.499.10:FF:000006">
    <property type="entry name" value="3-isopropylmalate dehydratase large subunit"/>
    <property type="match status" value="1"/>
</dbReference>
<dbReference type="OrthoDB" id="2279155at2759"/>
<dbReference type="EC" id="4.2.1.33" evidence="6 18"/>
<dbReference type="AlphaFoldDB" id="A0A4Y9ZZH8"/>
<dbReference type="UniPathway" id="UPA00048">
    <property type="reaction ID" value="UER00071"/>
</dbReference>
<dbReference type="InterPro" id="IPR000573">
    <property type="entry name" value="AconitaseA/IPMdHydase_ssu_swvl"/>
</dbReference>
<dbReference type="SUPFAM" id="SSF52016">
    <property type="entry name" value="LeuD/IlvD-like"/>
    <property type="match status" value="1"/>
</dbReference>
<dbReference type="NCBIfam" id="TIGR00171">
    <property type="entry name" value="leuD"/>
    <property type="match status" value="1"/>
</dbReference>
<dbReference type="PRINTS" id="PR00415">
    <property type="entry name" value="ACONITASE"/>
</dbReference>
<dbReference type="Pfam" id="PF00694">
    <property type="entry name" value="Aconitase_C"/>
    <property type="match status" value="1"/>
</dbReference>
<dbReference type="GO" id="GO:0051539">
    <property type="term" value="F:4 iron, 4 sulfur cluster binding"/>
    <property type="evidence" value="ECO:0007669"/>
    <property type="project" value="UniProtKB-KW"/>
</dbReference>
<dbReference type="InterPro" id="IPR050067">
    <property type="entry name" value="IPM_dehydratase_rel_enz"/>
</dbReference>
<evidence type="ECO:0000256" key="18">
    <source>
        <dbReference type="PIRNR" id="PIRNR001418"/>
    </source>
</evidence>
<keyword evidence="14 18" id="KW-0456">Lyase</keyword>
<evidence type="ECO:0000256" key="19">
    <source>
        <dbReference type="SAM" id="MobiDB-lite"/>
    </source>
</evidence>
<dbReference type="STRING" id="135208.A0A4Y9ZZH8"/>
<dbReference type="HAMAP" id="MF_01026">
    <property type="entry name" value="LeuC_type1"/>
    <property type="match status" value="1"/>
</dbReference>
<keyword evidence="10 18" id="KW-0028">Amino-acid biosynthesis</keyword>
<reference evidence="22 23" key="1">
    <citation type="submission" date="2019-02" db="EMBL/GenBank/DDBJ databases">
        <title>Genome sequencing of the rare red list fungi Hericium alpestre (H. flagellum).</title>
        <authorList>
            <person name="Buettner E."/>
            <person name="Kellner H."/>
        </authorList>
    </citation>
    <scope>NUCLEOTIDE SEQUENCE [LARGE SCALE GENOMIC DNA]</scope>
    <source>
        <strain evidence="22 23">DSM 108284</strain>
    </source>
</reference>
<evidence type="ECO:0000256" key="16">
    <source>
        <dbReference type="ARBA" id="ARBA00031631"/>
    </source>
</evidence>
<evidence type="ECO:0000256" key="15">
    <source>
        <dbReference type="ARBA" id="ARBA00023304"/>
    </source>
</evidence>
<evidence type="ECO:0000256" key="9">
    <source>
        <dbReference type="ARBA" id="ARBA00022485"/>
    </source>
</evidence>
<evidence type="ECO:0000259" key="20">
    <source>
        <dbReference type="Pfam" id="PF00330"/>
    </source>
</evidence>
<dbReference type="CDD" id="cd01577">
    <property type="entry name" value="IPMI_Swivel"/>
    <property type="match status" value="1"/>
</dbReference>
<dbReference type="InterPro" id="IPR012235">
    <property type="entry name" value="3-IsopropMal_deHydtase_ssu/lsu"/>
</dbReference>
<dbReference type="PROSITE" id="PS01244">
    <property type="entry name" value="ACONITASE_2"/>
    <property type="match status" value="1"/>
</dbReference>
<dbReference type="HAMAP" id="MF_01031">
    <property type="entry name" value="LeuD_type1"/>
    <property type="match status" value="1"/>
</dbReference>
<keyword evidence="8 18" id="KW-0432">Leucine biosynthesis</keyword>
<evidence type="ECO:0000256" key="7">
    <source>
        <dbReference type="ARBA" id="ARBA00014371"/>
    </source>
</evidence>
<comment type="pathway">
    <text evidence="4 18">Amino-acid biosynthesis; L-leucine biosynthesis; L-leucine from 3-methyl-2-oxobutanoate: step 2/4.</text>
</comment>
<comment type="similarity">
    <text evidence="5 18">Belongs to the aconitase/IPM isomerase family.</text>
</comment>
<dbReference type="PANTHER" id="PTHR43822:SF9">
    <property type="entry name" value="3-ISOPROPYLMALATE DEHYDRATASE"/>
    <property type="match status" value="1"/>
</dbReference>
<keyword evidence="23" id="KW-1185">Reference proteome</keyword>
<dbReference type="Gene3D" id="3.30.499.10">
    <property type="entry name" value="Aconitase, domain 3"/>
    <property type="match status" value="2"/>
</dbReference>
<evidence type="ECO:0000256" key="2">
    <source>
        <dbReference type="ARBA" id="ARBA00001966"/>
    </source>
</evidence>
<dbReference type="NCBIfam" id="NF004016">
    <property type="entry name" value="PRK05478.1"/>
    <property type="match status" value="1"/>
</dbReference>
<evidence type="ECO:0000256" key="6">
    <source>
        <dbReference type="ARBA" id="ARBA00011998"/>
    </source>
</evidence>
<evidence type="ECO:0000256" key="12">
    <source>
        <dbReference type="ARBA" id="ARBA00023004"/>
    </source>
</evidence>
<evidence type="ECO:0000256" key="4">
    <source>
        <dbReference type="ARBA" id="ARBA00004729"/>
    </source>
</evidence>
<keyword evidence="11" id="KW-0479">Metal-binding</keyword>
<evidence type="ECO:0000256" key="5">
    <source>
        <dbReference type="ARBA" id="ARBA00007185"/>
    </source>
</evidence>
<evidence type="ECO:0000256" key="14">
    <source>
        <dbReference type="ARBA" id="ARBA00023239"/>
    </source>
</evidence>
<evidence type="ECO:0000313" key="23">
    <source>
        <dbReference type="Proteomes" id="UP000298061"/>
    </source>
</evidence>
<dbReference type="InterPro" id="IPR015928">
    <property type="entry name" value="Aconitase/3IPM_dehydase_swvl"/>
</dbReference>
<evidence type="ECO:0000256" key="13">
    <source>
        <dbReference type="ARBA" id="ARBA00023014"/>
    </source>
</evidence>
<keyword evidence="9" id="KW-0004">4Fe-4S</keyword>
<dbReference type="FunFam" id="3.30.499.10:FF:000007">
    <property type="entry name" value="3-isopropylmalate dehydratase large subunit"/>
    <property type="match status" value="1"/>
</dbReference>
<comment type="function">
    <text evidence="3 18">Catalyzes the isomerization between 2-isopropylmalate and 3-isopropylmalate, via the formation of 2-isopropylmaleate.</text>
</comment>
<dbReference type="PIRSF" id="PIRSF001418">
    <property type="entry name" value="ACN"/>
    <property type="match status" value="1"/>
</dbReference>
<dbReference type="PANTHER" id="PTHR43822">
    <property type="entry name" value="HOMOACONITASE, MITOCHONDRIAL-RELATED"/>
    <property type="match status" value="1"/>
</dbReference>
<comment type="caution">
    <text evidence="22">The sequence shown here is derived from an EMBL/GenBank/DDBJ whole genome shotgun (WGS) entry which is preliminary data.</text>
</comment>
<keyword evidence="13" id="KW-0411">Iron-sulfur</keyword>
<dbReference type="InterPro" id="IPR036008">
    <property type="entry name" value="Aconitase_4Fe-4S_dom"/>
</dbReference>
<evidence type="ECO:0000256" key="17">
    <source>
        <dbReference type="ARBA" id="ARBA00033368"/>
    </source>
</evidence>
<comment type="catalytic activity">
    <reaction evidence="1 18">
        <text>(2R,3S)-3-isopropylmalate = (2S)-2-isopropylmalate</text>
        <dbReference type="Rhea" id="RHEA:32287"/>
        <dbReference type="ChEBI" id="CHEBI:1178"/>
        <dbReference type="ChEBI" id="CHEBI:35121"/>
        <dbReference type="EC" id="4.2.1.33"/>
    </reaction>
</comment>
<dbReference type="Pfam" id="PF00330">
    <property type="entry name" value="Aconitase"/>
    <property type="match status" value="1"/>
</dbReference>
<keyword evidence="12" id="KW-0408">Iron</keyword>
<dbReference type="NCBIfam" id="NF009116">
    <property type="entry name" value="PRK12466.1"/>
    <property type="match status" value="1"/>
</dbReference>
<evidence type="ECO:0000259" key="21">
    <source>
        <dbReference type="Pfam" id="PF00694"/>
    </source>
</evidence>
<evidence type="ECO:0000313" key="22">
    <source>
        <dbReference type="EMBL" id="TFY80276.1"/>
    </source>
</evidence>
<keyword evidence="15 18" id="KW-0100">Branched-chain amino acid biosynthesis</keyword>
<proteinExistence type="inferred from homology"/>
<dbReference type="Proteomes" id="UP000298061">
    <property type="component" value="Unassembled WGS sequence"/>
</dbReference>
<dbReference type="EMBL" id="SFCI01000363">
    <property type="protein sequence ID" value="TFY80276.1"/>
    <property type="molecule type" value="Genomic_DNA"/>
</dbReference>
<accession>A0A4Y9ZZH8</accession>
<evidence type="ECO:0000256" key="10">
    <source>
        <dbReference type="ARBA" id="ARBA00022605"/>
    </source>
</evidence>
<dbReference type="InterPro" id="IPR004430">
    <property type="entry name" value="3-IsopropMal_deHydase_lsu"/>
</dbReference>
<dbReference type="InterPro" id="IPR001030">
    <property type="entry name" value="Acoase/IPM_deHydtase_lsu_aba"/>
</dbReference>
<feature type="region of interest" description="Disordered" evidence="19">
    <location>
        <begin position="505"/>
        <end position="526"/>
    </location>
</feature>
<dbReference type="FunFam" id="3.20.19.10:FF:000003">
    <property type="entry name" value="3-isopropylmalate dehydratase small subunit"/>
    <property type="match status" value="1"/>
</dbReference>
<dbReference type="SUPFAM" id="SSF53732">
    <property type="entry name" value="Aconitase iron-sulfur domain"/>
    <property type="match status" value="1"/>
</dbReference>
<evidence type="ECO:0000256" key="11">
    <source>
        <dbReference type="ARBA" id="ARBA00022723"/>
    </source>
</evidence>